<reference evidence="3" key="1">
    <citation type="submission" date="2017-01" db="EMBL/GenBank/DDBJ databases">
        <authorList>
            <person name="Brunel B."/>
        </authorList>
    </citation>
    <scope>NUCLEOTIDE SEQUENCE [LARGE SCALE GENOMIC DNA]</scope>
</reference>
<organism evidence="2 3">
    <name type="scientific">Mesorhizobium prunaredense</name>
    <dbReference type="NCBI Taxonomy" id="1631249"/>
    <lineage>
        <taxon>Bacteria</taxon>
        <taxon>Pseudomonadati</taxon>
        <taxon>Pseudomonadota</taxon>
        <taxon>Alphaproteobacteria</taxon>
        <taxon>Hyphomicrobiales</taxon>
        <taxon>Phyllobacteriaceae</taxon>
        <taxon>Mesorhizobium</taxon>
    </lineage>
</organism>
<name>A0A1R3V290_9HYPH</name>
<evidence type="ECO:0000313" key="2">
    <source>
        <dbReference type="EMBL" id="SIT52824.1"/>
    </source>
</evidence>
<feature type="transmembrane region" description="Helical" evidence="1">
    <location>
        <begin position="43"/>
        <end position="64"/>
    </location>
</feature>
<keyword evidence="1" id="KW-1133">Transmembrane helix</keyword>
<dbReference type="RefSeq" id="WP_077371757.1">
    <property type="nucleotide sequence ID" value="NZ_FTPD01000001.1"/>
</dbReference>
<feature type="transmembrane region" description="Helical" evidence="1">
    <location>
        <begin position="12"/>
        <end position="31"/>
    </location>
</feature>
<keyword evidence="1" id="KW-0812">Transmembrane</keyword>
<dbReference type="EMBL" id="FTPD01000001">
    <property type="protein sequence ID" value="SIT52824.1"/>
    <property type="molecule type" value="Genomic_DNA"/>
</dbReference>
<accession>A0A1R3V290</accession>
<dbReference type="Proteomes" id="UP000188388">
    <property type="component" value="Unassembled WGS sequence"/>
</dbReference>
<sequence length="76" mass="8715">MNVRQGFKRIYIIGVVAAELVLVVHPLLSFISKASYDRRVEAYRLATMEFLMLLFAAAVVWVIIDWIWRGFSEPGA</sequence>
<evidence type="ECO:0008006" key="4">
    <source>
        <dbReference type="Google" id="ProtNLM"/>
    </source>
</evidence>
<keyword evidence="3" id="KW-1185">Reference proteome</keyword>
<protein>
    <recommendedName>
        <fullName evidence="4">Transmembrane protein</fullName>
    </recommendedName>
</protein>
<keyword evidence="1" id="KW-0472">Membrane</keyword>
<evidence type="ECO:0000256" key="1">
    <source>
        <dbReference type="SAM" id="Phobius"/>
    </source>
</evidence>
<gene>
    <name evidence="2" type="ORF">BQ8794_10194</name>
</gene>
<evidence type="ECO:0000313" key="3">
    <source>
        <dbReference type="Proteomes" id="UP000188388"/>
    </source>
</evidence>
<dbReference type="AlphaFoldDB" id="A0A1R3V290"/>
<proteinExistence type="predicted"/>